<sequence length="318" mass="35110">MKIFMDDGSTNIKMKWEADGEIRQMISPNSFKPQWSVPFGAQPVFNYSMNGEQYSFDPVAADAVVTTNVAWQYSDVNVVAVHHALLQTGLVPCEVDITVTLPLSEYYNRDNQPDNEAIRRKEQSLMRPVTLNGGKTFTVRSVAVMPESIPAGFSVLQTMDPLESLLIVDLGGTTLDISQVTGRMSGITRIYGDSTIGVSLMTSAVRDVLRVARTHGSSYLADEMIIHRSDDSYLAARINDTTRLPEVKSTLTESENRLTKRVLNAVSSFEGYTHVMVIGGGAEIVAGAIREHCGIRPERFFKTDSPQYDLVNGMFEIG</sequence>
<evidence type="ECO:0000259" key="1">
    <source>
        <dbReference type="Pfam" id="PF06406"/>
    </source>
</evidence>
<proteinExistence type="predicted"/>
<evidence type="ECO:0000313" key="5">
    <source>
        <dbReference type="Proteomes" id="UP000243534"/>
    </source>
</evidence>
<dbReference type="InterPro" id="IPR009440">
    <property type="entry name" value="ParM/StbA_N"/>
</dbReference>
<dbReference type="AlphaFoldDB" id="A0A1E7Z499"/>
<feature type="domain" description="Plasmid segregation protein ParM C-terminal" evidence="2">
    <location>
        <begin position="159"/>
        <end position="316"/>
    </location>
</feature>
<evidence type="ECO:0000313" key="6">
    <source>
        <dbReference type="Proteomes" id="UP000244334"/>
    </source>
</evidence>
<evidence type="ECO:0000313" key="4">
    <source>
        <dbReference type="EMBL" id="RAP73099.1"/>
    </source>
</evidence>
<dbReference type="CDD" id="cd24022">
    <property type="entry name" value="ASKHA_NBD_ParM_R1-like"/>
    <property type="match status" value="1"/>
</dbReference>
<evidence type="ECO:0000259" key="2">
    <source>
        <dbReference type="Pfam" id="PF21523"/>
    </source>
</evidence>
<dbReference type="Proteomes" id="UP000243534">
    <property type="component" value="Unassembled WGS sequence"/>
</dbReference>
<dbReference type="OrthoDB" id="5857832at2"/>
<gene>
    <name evidence="4" type="primary">parM</name>
    <name evidence="4" type="ORF">ACZ87_00095</name>
    <name evidence="3" type="ORF">BBW68_00700</name>
</gene>
<dbReference type="SUPFAM" id="SSF53067">
    <property type="entry name" value="Actin-like ATPase domain"/>
    <property type="match status" value="2"/>
</dbReference>
<evidence type="ECO:0000313" key="3">
    <source>
        <dbReference type="EMBL" id="OFC63610.1"/>
    </source>
</evidence>
<organism evidence="3 5">
    <name type="scientific">Candidatus Erwinia dacicola</name>
    <dbReference type="NCBI Taxonomy" id="252393"/>
    <lineage>
        <taxon>Bacteria</taxon>
        <taxon>Pseudomonadati</taxon>
        <taxon>Pseudomonadota</taxon>
        <taxon>Gammaproteobacteria</taxon>
        <taxon>Enterobacterales</taxon>
        <taxon>Erwiniaceae</taxon>
        <taxon>Erwinia</taxon>
    </lineage>
</organism>
<accession>A0A1E7Z499</accession>
<dbReference type="Gene3D" id="3.30.420.40">
    <property type="match status" value="2"/>
</dbReference>
<reference evidence="4 6" key="2">
    <citation type="submission" date="2018-04" db="EMBL/GenBank/DDBJ databases">
        <title>Genomes of the Obligate Erwinia dacicola and Facultative Enterobacter sp. OLF Endosymbionts of the Olive Fruit fly, Bactrocera oleae.</title>
        <authorList>
            <person name="Estes A.M."/>
            <person name="Hearn D.J."/>
            <person name="Agarwal S."/>
            <person name="Pierson E.A."/>
            <person name="Dunning-Hotopp J.C."/>
        </authorList>
    </citation>
    <scope>NUCLEOTIDE SEQUENCE [LARGE SCALE GENOMIC DNA]</scope>
    <source>
        <strain evidence="4 6">Oroville</strain>
    </source>
</reference>
<comment type="caution">
    <text evidence="3">The sequence shown here is derived from an EMBL/GenBank/DDBJ whole genome shotgun (WGS) entry which is preliminary data.</text>
</comment>
<dbReference type="EMBL" id="MAYS01000057">
    <property type="protein sequence ID" value="OFC63610.1"/>
    <property type="molecule type" value="Genomic_DNA"/>
</dbReference>
<keyword evidence="6" id="KW-1185">Reference proteome</keyword>
<protein>
    <submittedName>
        <fullName evidence="4">Plasmid segregation protein ParM</fullName>
    </submittedName>
    <submittedName>
        <fullName evidence="3">Recombinase</fullName>
    </submittedName>
</protein>
<dbReference type="EMBL" id="LJAM02000004">
    <property type="protein sequence ID" value="RAP73099.1"/>
    <property type="molecule type" value="Genomic_DNA"/>
</dbReference>
<dbReference type="RefSeq" id="WP_070133697.1">
    <property type="nucleotide sequence ID" value="NZ_LJAM02000004.1"/>
</dbReference>
<name>A0A1E7Z499_9GAMM</name>
<dbReference type="InterPro" id="IPR043129">
    <property type="entry name" value="ATPase_NBD"/>
</dbReference>
<dbReference type="Proteomes" id="UP000244334">
    <property type="component" value="Unassembled WGS sequence"/>
</dbReference>
<dbReference type="Pfam" id="PF21523">
    <property type="entry name" value="ParM_N"/>
    <property type="match status" value="1"/>
</dbReference>
<reference evidence="3 5" key="1">
    <citation type="submission" date="2016-07" db="EMBL/GenBank/DDBJ databases">
        <authorList>
            <person name="Yuval B."/>
        </authorList>
    </citation>
    <scope>NUCLEOTIDE SEQUENCE [LARGE SCALE GENOMIC DNA]</scope>
    <source>
        <strain evidence="3 5">IL</strain>
    </source>
</reference>
<feature type="domain" description="Plasmid segregation protein ParM/StbA N-terminal" evidence="1">
    <location>
        <begin position="1"/>
        <end position="157"/>
    </location>
</feature>
<dbReference type="Pfam" id="PF06406">
    <property type="entry name" value="StbA_N"/>
    <property type="match status" value="1"/>
</dbReference>
<dbReference type="InterPro" id="IPR056367">
    <property type="entry name" value="ASKHA_NBD_ParM_R1-like"/>
</dbReference>
<dbReference type="InterPro" id="IPR048345">
    <property type="entry name" value="ParM_C"/>
</dbReference>